<comment type="caution">
    <text evidence="1">The sequence shown here is derived from an EMBL/GenBank/DDBJ whole genome shotgun (WGS) entry which is preliminary data.</text>
</comment>
<reference evidence="1 2" key="1">
    <citation type="journal article" date="2013" name="Genome Announc.">
        <title>Draft Genome Sequence of the Cellulolytic, Mesophilic, Anaerobic Bacterium Clostridium termitidis Strain CT1112 (DSM 5398).</title>
        <authorList>
            <person name="Lal S."/>
            <person name="Ramachandran U."/>
            <person name="Zhang X."/>
            <person name="Munir R."/>
            <person name="Sparling R."/>
            <person name="Levin D.B."/>
        </authorList>
    </citation>
    <scope>NUCLEOTIDE SEQUENCE [LARGE SCALE GENOMIC DNA]</scope>
    <source>
        <strain evidence="1 2">CT1112</strain>
    </source>
</reference>
<evidence type="ECO:0000313" key="2">
    <source>
        <dbReference type="Proteomes" id="UP000014155"/>
    </source>
</evidence>
<dbReference type="Gene3D" id="1.20.1290.10">
    <property type="entry name" value="AhpD-like"/>
    <property type="match status" value="1"/>
</dbReference>
<name>S0FHZ5_RUMCE</name>
<dbReference type="PATRIC" id="fig|1195236.3.peg.2986"/>
<dbReference type="AlphaFoldDB" id="S0FHZ5"/>
<dbReference type="STRING" id="1195236.CTER_2666"/>
<protein>
    <submittedName>
        <fullName evidence="1">Gamma-carboxymuconolactone decarboxylase-like protein</fullName>
    </submittedName>
</protein>
<sequence>MSIKEPYEKLFGFTPELTEKRHNFSAEVMPEILEIHEVFRKKCMNSNILDEKVSQMILFAILSSHMRNGARVHAISSRRLGATWEELHSVANLVFLFSGLSAMNFSISILSDLRNEEENSKGL</sequence>
<dbReference type="eggNOG" id="COG0599">
    <property type="taxonomic scope" value="Bacteria"/>
</dbReference>
<dbReference type="InterPro" id="IPR029032">
    <property type="entry name" value="AhpD-like"/>
</dbReference>
<gene>
    <name evidence="1" type="ORF">CTER_2666</name>
</gene>
<dbReference type="Proteomes" id="UP000014155">
    <property type="component" value="Unassembled WGS sequence"/>
</dbReference>
<organism evidence="1 2">
    <name type="scientific">Ruminiclostridium cellobioparum subsp. termitidis CT1112</name>
    <dbReference type="NCBI Taxonomy" id="1195236"/>
    <lineage>
        <taxon>Bacteria</taxon>
        <taxon>Bacillati</taxon>
        <taxon>Bacillota</taxon>
        <taxon>Clostridia</taxon>
        <taxon>Eubacteriales</taxon>
        <taxon>Oscillospiraceae</taxon>
        <taxon>Ruminiclostridium</taxon>
    </lineage>
</organism>
<evidence type="ECO:0000313" key="1">
    <source>
        <dbReference type="EMBL" id="EMS71445.1"/>
    </source>
</evidence>
<dbReference type="EMBL" id="AORV01000037">
    <property type="protein sequence ID" value="EMS71445.1"/>
    <property type="molecule type" value="Genomic_DNA"/>
</dbReference>
<dbReference type="RefSeq" id="WP_004626408.1">
    <property type="nucleotide sequence ID" value="NZ_AORV01000037.1"/>
</dbReference>
<keyword evidence="2" id="KW-1185">Reference proteome</keyword>
<accession>S0FHZ5</accession>
<proteinExistence type="predicted"/>
<dbReference type="SUPFAM" id="SSF69118">
    <property type="entry name" value="AhpD-like"/>
    <property type="match status" value="1"/>
</dbReference>